<feature type="transmembrane region" description="Helical" evidence="8">
    <location>
        <begin position="30"/>
        <end position="53"/>
    </location>
</feature>
<reference evidence="10" key="1">
    <citation type="journal article" date="2019" name="Int. J. Syst. Evol. Microbiol.">
        <title>The Global Catalogue of Microorganisms (GCM) 10K type strain sequencing project: providing services to taxonomists for standard genome sequencing and annotation.</title>
        <authorList>
            <consortium name="The Broad Institute Genomics Platform"/>
            <consortium name="The Broad Institute Genome Sequencing Center for Infectious Disease"/>
            <person name="Wu L."/>
            <person name="Ma J."/>
        </authorList>
    </citation>
    <scope>NUCLEOTIDE SEQUENCE [LARGE SCALE GENOMIC DNA]</scope>
    <source>
        <strain evidence="10">JCM 16373</strain>
    </source>
</reference>
<keyword evidence="6 8" id="KW-0472">Membrane</keyword>
<evidence type="ECO:0000256" key="5">
    <source>
        <dbReference type="ARBA" id="ARBA00022989"/>
    </source>
</evidence>
<comment type="similarity">
    <text evidence="2">Belongs to the CPA3 antiporters (TC 2.A.63) subunit C family.</text>
</comment>
<comment type="caution">
    <text evidence="9">The sequence shown here is derived from an EMBL/GenBank/DDBJ whole genome shotgun (WGS) entry which is preliminary data.</text>
</comment>
<keyword evidence="4 8" id="KW-0812">Transmembrane</keyword>
<evidence type="ECO:0000256" key="7">
    <source>
        <dbReference type="SAM" id="MobiDB-lite"/>
    </source>
</evidence>
<evidence type="ECO:0000256" key="8">
    <source>
        <dbReference type="SAM" id="Phobius"/>
    </source>
</evidence>
<feature type="region of interest" description="Disordered" evidence="7">
    <location>
        <begin position="198"/>
        <end position="224"/>
    </location>
</feature>
<proteinExistence type="inferred from homology"/>
<dbReference type="PANTHER" id="PTHR34583:SF2">
    <property type="entry name" value="ANTIPORTER SUBUNIT MNHC2-RELATED"/>
    <property type="match status" value="1"/>
</dbReference>
<dbReference type="Proteomes" id="UP001501447">
    <property type="component" value="Unassembled WGS sequence"/>
</dbReference>
<evidence type="ECO:0000256" key="3">
    <source>
        <dbReference type="ARBA" id="ARBA00022475"/>
    </source>
</evidence>
<evidence type="ECO:0000313" key="9">
    <source>
        <dbReference type="EMBL" id="GAA2598976.1"/>
    </source>
</evidence>
<protein>
    <recommendedName>
        <fullName evidence="11">Na(+)/H(+) antiporter subunit C</fullName>
    </recommendedName>
</protein>
<evidence type="ECO:0000256" key="1">
    <source>
        <dbReference type="ARBA" id="ARBA00004651"/>
    </source>
</evidence>
<evidence type="ECO:0000313" key="10">
    <source>
        <dbReference type="Proteomes" id="UP001501447"/>
    </source>
</evidence>
<keyword evidence="10" id="KW-1185">Reference proteome</keyword>
<dbReference type="InterPro" id="IPR050601">
    <property type="entry name" value="CPA3_antiporter_subunitC"/>
</dbReference>
<accession>A0ABP6C3Q9</accession>
<comment type="subcellular location">
    <subcellularLocation>
        <location evidence="1">Cell membrane</location>
        <topology evidence="1">Multi-pass membrane protein</topology>
    </subcellularLocation>
</comment>
<dbReference type="PANTHER" id="PTHR34583">
    <property type="entry name" value="ANTIPORTER SUBUNIT MNHC2-RELATED"/>
    <property type="match status" value="1"/>
</dbReference>
<feature type="transmembrane region" description="Helical" evidence="8">
    <location>
        <begin position="6"/>
        <end position="23"/>
    </location>
</feature>
<evidence type="ECO:0008006" key="11">
    <source>
        <dbReference type="Google" id="ProtNLM"/>
    </source>
</evidence>
<gene>
    <name evidence="9" type="ORF">GCM10009863_10440</name>
</gene>
<dbReference type="RefSeq" id="WP_344562634.1">
    <property type="nucleotide sequence ID" value="NZ_BAAARJ010000003.1"/>
</dbReference>
<feature type="compositionally biased region" description="Acidic residues" evidence="7">
    <location>
        <begin position="205"/>
        <end position="215"/>
    </location>
</feature>
<dbReference type="EMBL" id="BAAARJ010000003">
    <property type="protein sequence ID" value="GAA2598976.1"/>
    <property type="molecule type" value="Genomic_DNA"/>
</dbReference>
<evidence type="ECO:0000256" key="6">
    <source>
        <dbReference type="ARBA" id="ARBA00023136"/>
    </source>
</evidence>
<organism evidence="9 10">
    <name type="scientific">Streptomyces axinellae</name>
    <dbReference type="NCBI Taxonomy" id="552788"/>
    <lineage>
        <taxon>Bacteria</taxon>
        <taxon>Bacillati</taxon>
        <taxon>Actinomycetota</taxon>
        <taxon>Actinomycetes</taxon>
        <taxon>Kitasatosporales</taxon>
        <taxon>Streptomycetaceae</taxon>
        <taxon>Streptomyces</taxon>
    </lineage>
</organism>
<name>A0ABP6C3Q9_9ACTN</name>
<dbReference type="Gene3D" id="1.10.287.3510">
    <property type="match status" value="1"/>
</dbReference>
<sequence>MTGTVALVACGGVLFASGTALLLTRPLTRILLGAVLIGNGVNLLVLATSGPAGDAALLYPGTDRAKVADPLPQAFILTAIVITLALTAFLVTMAYRSWQLSGSDDVPDDTEDVRVVRRAEYAEERERLRATYRARRHEYRALAHDEEEREALEHSAHQRLAHQKLAYQKLGRARDQYREMRRRARAEARVEARAFRARQARAEETAEETQGEDDPWQTILGADR</sequence>
<dbReference type="InterPro" id="IPR039428">
    <property type="entry name" value="NUOK/Mnh_C1-like"/>
</dbReference>
<keyword evidence="5 8" id="KW-1133">Transmembrane helix</keyword>
<evidence type="ECO:0000256" key="2">
    <source>
        <dbReference type="ARBA" id="ARBA00010388"/>
    </source>
</evidence>
<keyword evidence="3" id="KW-1003">Cell membrane</keyword>
<evidence type="ECO:0000256" key="4">
    <source>
        <dbReference type="ARBA" id="ARBA00022692"/>
    </source>
</evidence>
<dbReference type="Pfam" id="PF00420">
    <property type="entry name" value="Oxidored_q2"/>
    <property type="match status" value="1"/>
</dbReference>
<feature type="transmembrane region" description="Helical" evidence="8">
    <location>
        <begin position="73"/>
        <end position="95"/>
    </location>
</feature>
<dbReference type="NCBIfam" id="NF005929">
    <property type="entry name" value="PRK07946.1"/>
    <property type="match status" value="1"/>
</dbReference>